<feature type="compositionally biased region" description="Basic and acidic residues" evidence="2">
    <location>
        <begin position="628"/>
        <end position="650"/>
    </location>
</feature>
<dbReference type="EMBL" id="AGNL01002797">
    <property type="protein sequence ID" value="EJK75672.1"/>
    <property type="molecule type" value="Genomic_DNA"/>
</dbReference>
<evidence type="ECO:0000256" key="1">
    <source>
        <dbReference type="SAM" id="Coils"/>
    </source>
</evidence>
<evidence type="ECO:0000256" key="2">
    <source>
        <dbReference type="SAM" id="MobiDB-lite"/>
    </source>
</evidence>
<feature type="region of interest" description="Disordered" evidence="2">
    <location>
        <begin position="513"/>
        <end position="543"/>
    </location>
</feature>
<feature type="compositionally biased region" description="Basic and acidic residues" evidence="2">
    <location>
        <begin position="425"/>
        <end position="454"/>
    </location>
</feature>
<feature type="region of interest" description="Disordered" evidence="2">
    <location>
        <begin position="560"/>
        <end position="591"/>
    </location>
</feature>
<feature type="region of interest" description="Disordered" evidence="2">
    <location>
        <begin position="1"/>
        <end position="65"/>
    </location>
</feature>
<organism evidence="3 4">
    <name type="scientific">Thalassiosira oceanica</name>
    <name type="common">Marine diatom</name>
    <dbReference type="NCBI Taxonomy" id="159749"/>
    <lineage>
        <taxon>Eukaryota</taxon>
        <taxon>Sar</taxon>
        <taxon>Stramenopiles</taxon>
        <taxon>Ochrophyta</taxon>
        <taxon>Bacillariophyta</taxon>
        <taxon>Coscinodiscophyceae</taxon>
        <taxon>Thalassiosirophycidae</taxon>
        <taxon>Thalassiosirales</taxon>
        <taxon>Thalassiosiraceae</taxon>
        <taxon>Thalassiosira</taxon>
    </lineage>
</organism>
<comment type="caution">
    <text evidence="3">The sequence shown here is derived from an EMBL/GenBank/DDBJ whole genome shotgun (WGS) entry which is preliminary data.</text>
</comment>
<accession>K0TQ98</accession>
<feature type="compositionally biased region" description="Acidic residues" evidence="2">
    <location>
        <begin position="41"/>
        <end position="50"/>
    </location>
</feature>
<evidence type="ECO:0000313" key="3">
    <source>
        <dbReference type="EMBL" id="EJK75672.1"/>
    </source>
</evidence>
<sequence>MITHTVITPPFSGGHVGRNESDDKLANVPLRNPKPSKPSLEDNEVDEDDGPPPLEPDPNASQRTRVRSSLLLAQARAALDRSSASVVTPDKPDKSSTPDLIMILYLFQNDHVEFVDTMTKMKCQGEEITSLYDATMRRINYLENEIKNSTDSPWLTKLANGKVQRVQDTEDVEKEKDILLRLMVAMSEFMEWDSDSDNLFAQSSDEPPCDEPDELSIREVMLFMKWTDNMRDEVIRALKMNKNDKVDAVHYLIGIETNETVVDPKSISVVEPMVDNPDENVVADPKPHSSDKTKVDISQTKVDVHESPSVVEPKVDKLDEDTSSASCCEFIKYLPFTKKKPDALSLPPVNADERADAAAGGEPLGSLVDKINSLKLRNQEATIDDLSSRLRSSNAIREESEHARRSEQSEHERGRNALQATIDDLSSRLRSSDAVREESERARRSEQSEHERGRNALQSQLDMARHHETELNETLECQDVKISELRRELDCAEADRNALLLELGSLRSMMSLAGSSSYPEDSTDSNKGADSDNAEPNSDEVVDEGIDADVVVDVEANVEADTNANTEVSSEAGGKGLKRRDMNLESGNNDSDVEIVEPTKKLKTSIDDSDSDGSFAALLRVKIAGGPNRKDANSATKNESKMKKPTDKPNKTSLVANGADIDVCRREEEELYPPHLRTNTVTCQEHIKLLQGREHPLTYYAKLTFEGWRRKLVQCKNRLGRASYPRICKALEMAISESQPGPGVLDGILPPNLRDLRDNETGLVVRESNEDPHLQDVEEGNLLTLKAAKFDKCLLIGIKGNFKIDNFAKKKFDELVSQIPANFSKVLNDSTRHVVLVRCPSDAAFDLDMSPGYVGECHRKRLEYSVVFRLDPPEG</sequence>
<dbReference type="Proteomes" id="UP000266841">
    <property type="component" value="Unassembled WGS sequence"/>
</dbReference>
<feature type="coiled-coil region" evidence="1">
    <location>
        <begin position="475"/>
        <end position="502"/>
    </location>
</feature>
<evidence type="ECO:0008006" key="5">
    <source>
        <dbReference type="Google" id="ProtNLM"/>
    </source>
</evidence>
<evidence type="ECO:0000313" key="4">
    <source>
        <dbReference type="Proteomes" id="UP000266841"/>
    </source>
</evidence>
<feature type="region of interest" description="Disordered" evidence="2">
    <location>
        <begin position="392"/>
        <end position="455"/>
    </location>
</feature>
<keyword evidence="4" id="KW-1185">Reference proteome</keyword>
<name>K0TQ98_THAOC</name>
<protein>
    <recommendedName>
        <fullName evidence="5">UBA domain-containing protein</fullName>
    </recommendedName>
</protein>
<keyword evidence="1" id="KW-0175">Coiled coil</keyword>
<proteinExistence type="predicted"/>
<reference evidence="3 4" key="1">
    <citation type="journal article" date="2012" name="Genome Biol.">
        <title>Genome and low-iron response of an oceanic diatom adapted to chronic iron limitation.</title>
        <authorList>
            <person name="Lommer M."/>
            <person name="Specht M."/>
            <person name="Roy A.S."/>
            <person name="Kraemer L."/>
            <person name="Andreson R."/>
            <person name="Gutowska M.A."/>
            <person name="Wolf J."/>
            <person name="Bergner S.V."/>
            <person name="Schilhabel M.B."/>
            <person name="Klostermeier U.C."/>
            <person name="Beiko R.G."/>
            <person name="Rosenstiel P."/>
            <person name="Hippler M."/>
            <person name="Laroche J."/>
        </authorList>
    </citation>
    <scope>NUCLEOTIDE SEQUENCE [LARGE SCALE GENOMIC DNA]</scope>
    <source>
        <strain evidence="3 4">CCMP1005</strain>
    </source>
</reference>
<dbReference type="AlphaFoldDB" id="K0TQ98"/>
<feature type="compositionally biased region" description="Basic and acidic residues" evidence="2">
    <location>
        <begin position="396"/>
        <end position="415"/>
    </location>
</feature>
<feature type="compositionally biased region" description="Polar residues" evidence="2">
    <location>
        <begin position="513"/>
        <end position="528"/>
    </location>
</feature>
<feature type="region of interest" description="Disordered" evidence="2">
    <location>
        <begin position="626"/>
        <end position="654"/>
    </location>
</feature>
<gene>
    <name evidence="3" type="ORF">THAOC_02599</name>
</gene>